<dbReference type="InterPro" id="IPR039024">
    <property type="entry name" value="RTC4"/>
</dbReference>
<dbReference type="PANTHER" id="PTHR41391">
    <property type="entry name" value="RESTRICTION OF TELOMERE CAPPING PROTEIN 4"/>
    <property type="match status" value="1"/>
</dbReference>
<gene>
    <name evidence="9" type="ORF">F5X68DRAFT_202843</name>
</gene>
<dbReference type="Pfam" id="PF14474">
    <property type="entry name" value="RTC4"/>
    <property type="match status" value="1"/>
</dbReference>
<evidence type="ECO:0000256" key="5">
    <source>
        <dbReference type="ARBA" id="ARBA00015162"/>
    </source>
</evidence>
<reference evidence="9" key="1">
    <citation type="journal article" date="2021" name="Nat. Commun.">
        <title>Genetic determinants of endophytism in the Arabidopsis root mycobiome.</title>
        <authorList>
            <person name="Mesny F."/>
            <person name="Miyauchi S."/>
            <person name="Thiergart T."/>
            <person name="Pickel B."/>
            <person name="Atanasova L."/>
            <person name="Karlsson M."/>
            <person name="Huettel B."/>
            <person name="Barry K.W."/>
            <person name="Haridas S."/>
            <person name="Chen C."/>
            <person name="Bauer D."/>
            <person name="Andreopoulos W."/>
            <person name="Pangilinan J."/>
            <person name="LaButti K."/>
            <person name="Riley R."/>
            <person name="Lipzen A."/>
            <person name="Clum A."/>
            <person name="Drula E."/>
            <person name="Henrissat B."/>
            <person name="Kohler A."/>
            <person name="Grigoriev I.V."/>
            <person name="Martin F.M."/>
            <person name="Hacquard S."/>
        </authorList>
    </citation>
    <scope>NUCLEOTIDE SEQUENCE</scope>
    <source>
        <strain evidence="9">MPI-SDFR-AT-0117</strain>
    </source>
</reference>
<dbReference type="PANTHER" id="PTHR41391:SF1">
    <property type="entry name" value="RESTRICTION OF TELOMERE CAPPING PROTEIN 4"/>
    <property type="match status" value="1"/>
</dbReference>
<dbReference type="AlphaFoldDB" id="A0A9P8VFW4"/>
<sequence length="207" mass="23885">MCYLPVDRELLRSFSKGKILTMRQQMKFCNLHKEQSAKDIWKKRGYPSIDWSGMNRRLKRHHRLLGQIINGQESHYRTDLAEKLAKGQERTLRKTERSLAPGYYGNRGLRLMSEHIIQHFSERLREKAVDDPVISGRGTTVFVSKVLVPELATRLIMEDMSVELGEARNILLQSVDMGELLQDDVADGEIDAAESMGDRFDFDGEEF</sequence>
<keyword evidence="10" id="KW-1185">Reference proteome</keyword>
<keyword evidence="6" id="KW-0963">Cytoplasm</keyword>
<evidence type="ECO:0000256" key="6">
    <source>
        <dbReference type="ARBA" id="ARBA00022490"/>
    </source>
</evidence>
<comment type="similarity">
    <text evidence="4">Belongs to the RTC4 family.</text>
</comment>
<keyword evidence="7" id="KW-0539">Nucleus</keyword>
<comment type="function">
    <text evidence="1">May be involved in a process influencing telomere capping.</text>
</comment>
<organism evidence="9 10">
    <name type="scientific">Plectosphaerella plurivora</name>
    <dbReference type="NCBI Taxonomy" id="936078"/>
    <lineage>
        <taxon>Eukaryota</taxon>
        <taxon>Fungi</taxon>
        <taxon>Dikarya</taxon>
        <taxon>Ascomycota</taxon>
        <taxon>Pezizomycotina</taxon>
        <taxon>Sordariomycetes</taxon>
        <taxon>Hypocreomycetidae</taxon>
        <taxon>Glomerellales</taxon>
        <taxon>Plectosphaerellaceae</taxon>
        <taxon>Plectosphaerella</taxon>
    </lineage>
</organism>
<evidence type="ECO:0000256" key="4">
    <source>
        <dbReference type="ARBA" id="ARBA00009461"/>
    </source>
</evidence>
<evidence type="ECO:0000313" key="10">
    <source>
        <dbReference type="Proteomes" id="UP000770015"/>
    </source>
</evidence>
<comment type="caution">
    <text evidence="9">The sequence shown here is derived from an EMBL/GenBank/DDBJ whole genome shotgun (WGS) entry which is preliminary data.</text>
</comment>
<evidence type="ECO:0000256" key="3">
    <source>
        <dbReference type="ARBA" id="ARBA00004496"/>
    </source>
</evidence>
<protein>
    <recommendedName>
        <fullName evidence="5">Restriction of telomere capping protein 4</fullName>
    </recommendedName>
</protein>
<dbReference type="GO" id="GO:0005634">
    <property type="term" value="C:nucleus"/>
    <property type="evidence" value="ECO:0007669"/>
    <property type="project" value="UniProtKB-SubCell"/>
</dbReference>
<dbReference type="EMBL" id="JAGSXJ010000006">
    <property type="protein sequence ID" value="KAH6690396.1"/>
    <property type="molecule type" value="Genomic_DNA"/>
</dbReference>
<dbReference type="Proteomes" id="UP000770015">
    <property type="component" value="Unassembled WGS sequence"/>
</dbReference>
<feature type="domain" description="Restriction of telomere capping protein 4 C-terminal" evidence="8">
    <location>
        <begin position="68"/>
        <end position="184"/>
    </location>
</feature>
<dbReference type="OrthoDB" id="128308at2759"/>
<dbReference type="SMART" id="SM01312">
    <property type="entry name" value="RTC4"/>
    <property type="match status" value="1"/>
</dbReference>
<name>A0A9P8VFW4_9PEZI</name>
<evidence type="ECO:0000256" key="7">
    <source>
        <dbReference type="ARBA" id="ARBA00023242"/>
    </source>
</evidence>
<accession>A0A9P8VFW4</accession>
<dbReference type="GO" id="GO:0005737">
    <property type="term" value="C:cytoplasm"/>
    <property type="evidence" value="ECO:0007669"/>
    <property type="project" value="UniProtKB-SubCell"/>
</dbReference>
<evidence type="ECO:0000256" key="2">
    <source>
        <dbReference type="ARBA" id="ARBA00004123"/>
    </source>
</evidence>
<evidence type="ECO:0000256" key="1">
    <source>
        <dbReference type="ARBA" id="ARBA00002738"/>
    </source>
</evidence>
<proteinExistence type="inferred from homology"/>
<evidence type="ECO:0000313" key="9">
    <source>
        <dbReference type="EMBL" id="KAH6690396.1"/>
    </source>
</evidence>
<evidence type="ECO:0000259" key="8">
    <source>
        <dbReference type="SMART" id="SM01312"/>
    </source>
</evidence>
<comment type="subcellular location">
    <subcellularLocation>
        <location evidence="3">Cytoplasm</location>
    </subcellularLocation>
    <subcellularLocation>
        <location evidence="2">Nucleus</location>
    </subcellularLocation>
</comment>
<dbReference type="InterPro" id="IPR028094">
    <property type="entry name" value="RTC4_C"/>
</dbReference>